<comment type="cofactor">
    <cofactor evidence="1 6 7">
        <name>pyridoxal 5'-phosphate</name>
        <dbReference type="ChEBI" id="CHEBI:597326"/>
    </cofactor>
</comment>
<protein>
    <submittedName>
        <fullName evidence="9">L-2,4-diaminobutyrate decarboxylase</fullName>
        <ecNumber evidence="9">4.1.1.-</ecNumber>
    </submittedName>
</protein>
<evidence type="ECO:0000313" key="10">
    <source>
        <dbReference type="Proteomes" id="UP000000657"/>
    </source>
</evidence>
<sequence>MSEAPQPGRGLNELVGLTLAALAEGRRRRGGPLPAGGPVRVRAAIHAALGVSPDRTSLLTRTGIGSTAAITGLVEALAAGSVDPADPWCAAHLHCPPLPVAVAADLAVSALNPSLDSWDQAPAATTIETEVVAALAALAGFDPTRATGTITTGGTESNLMGLLLARDAAHADAAGTGPSGRLRVFRSAAAHLSVDRAAAVLGLDDPPVAVIPTDGQDRMRLDLLRRALAEHPGPAVVVATAGTTDAGAVDPLREIAAAVEEHRRRPPLRRPPAAPAATGHPASSGWLHVDAAYGGGALFSDRLAACLDGLALADSVSLDLHKLGWQPAPAGVFLTPRPDGWPSVRVAHADYLRSEDDEAAGFPSLLDRSLRTTRRADSFPIAVTLRALGRAGLGALVDACHDLARHAERTVQADPRLESAFPVTLSTIVFRYRPRAGAAGSAAECTTDRLNRLNADIRRTLLLDGRAVVGRTRTGPDRAVHLKLTLLNHDATHADVDALLRLVAEIGDELAGEDGGGIGSVS</sequence>
<evidence type="ECO:0000256" key="3">
    <source>
        <dbReference type="ARBA" id="ARBA00022793"/>
    </source>
</evidence>
<evidence type="ECO:0000313" key="9">
    <source>
        <dbReference type="EMBL" id="CAJ65045.1"/>
    </source>
</evidence>
<proteinExistence type="inferred from homology"/>
<keyword evidence="10" id="KW-1185">Reference proteome</keyword>
<dbReference type="Pfam" id="PF00282">
    <property type="entry name" value="Pyridoxal_deC"/>
    <property type="match status" value="1"/>
</dbReference>
<keyword evidence="3" id="KW-0210">Decarboxylase</keyword>
<evidence type="ECO:0000256" key="6">
    <source>
        <dbReference type="PIRSR" id="PIRSR602129-50"/>
    </source>
</evidence>
<dbReference type="HOGENOM" id="CLU_011856_0_4_11"/>
<feature type="region of interest" description="Disordered" evidence="8">
    <location>
        <begin position="260"/>
        <end position="282"/>
    </location>
</feature>
<gene>
    <name evidence="9" type="ordered locus">FRAAL6422</name>
</gene>
<dbReference type="InterPro" id="IPR015422">
    <property type="entry name" value="PyrdxlP-dep_Trfase_small"/>
</dbReference>
<dbReference type="Gene3D" id="3.40.640.10">
    <property type="entry name" value="Type I PLP-dependent aspartate aminotransferase-like (Major domain)"/>
    <property type="match status" value="1"/>
</dbReference>
<keyword evidence="5 7" id="KW-0456">Lyase</keyword>
<dbReference type="GO" id="GO:0005737">
    <property type="term" value="C:cytoplasm"/>
    <property type="evidence" value="ECO:0007669"/>
    <property type="project" value="TreeGrafter"/>
</dbReference>
<dbReference type="GO" id="GO:0030170">
    <property type="term" value="F:pyridoxal phosphate binding"/>
    <property type="evidence" value="ECO:0007669"/>
    <property type="project" value="InterPro"/>
</dbReference>
<dbReference type="EC" id="4.1.1.-" evidence="9"/>
<dbReference type="InterPro" id="IPR015421">
    <property type="entry name" value="PyrdxlP-dep_Trfase_major"/>
</dbReference>
<reference evidence="9 10" key="1">
    <citation type="journal article" date="2007" name="Genome Res.">
        <title>Genome characteristics of facultatively symbiotic Frankia sp. strains reflect host range and host plant biogeography.</title>
        <authorList>
            <person name="Normand P."/>
            <person name="Lapierre P."/>
            <person name="Tisa L.S."/>
            <person name="Gogarten J.P."/>
            <person name="Alloisio N."/>
            <person name="Bagnarol E."/>
            <person name="Bassi C.A."/>
            <person name="Berry A.M."/>
            <person name="Bickhart D.M."/>
            <person name="Choisne N."/>
            <person name="Couloux A."/>
            <person name="Cournoyer B."/>
            <person name="Cruveiller S."/>
            <person name="Daubin V."/>
            <person name="Demange N."/>
            <person name="Francino M.P."/>
            <person name="Goltsman E."/>
            <person name="Huang Y."/>
            <person name="Kopp O.R."/>
            <person name="Labarre L."/>
            <person name="Lapidus A."/>
            <person name="Lavire C."/>
            <person name="Marechal J."/>
            <person name="Martinez M."/>
            <person name="Mastronunzio J.E."/>
            <person name="Mullin B.C."/>
            <person name="Niemann J."/>
            <person name="Pujic P."/>
            <person name="Rawnsley T."/>
            <person name="Rouy Z."/>
            <person name="Schenowitz C."/>
            <person name="Sellstedt A."/>
            <person name="Tavares F."/>
            <person name="Tomkins J.P."/>
            <person name="Vallenet D."/>
            <person name="Valverde C."/>
            <person name="Wall L.G."/>
            <person name="Wang Y."/>
            <person name="Medigue C."/>
            <person name="Benson D.R."/>
        </authorList>
    </citation>
    <scope>NUCLEOTIDE SEQUENCE [LARGE SCALE GENOMIC DNA]</scope>
    <source>
        <strain evidence="10">DSM 45986 / CECT 9034 / ACN14a</strain>
    </source>
</reference>
<accession>Q0RBY5</accession>
<comment type="similarity">
    <text evidence="2 7">Belongs to the group II decarboxylase family.</text>
</comment>
<dbReference type="Gene3D" id="3.90.1150.10">
    <property type="entry name" value="Aspartate Aminotransferase, domain 1"/>
    <property type="match status" value="1"/>
</dbReference>
<evidence type="ECO:0000256" key="2">
    <source>
        <dbReference type="ARBA" id="ARBA00009533"/>
    </source>
</evidence>
<dbReference type="AlphaFoldDB" id="Q0RBY5"/>
<dbReference type="KEGG" id="fal:FRAAL6422"/>
<dbReference type="RefSeq" id="WP_011607467.1">
    <property type="nucleotide sequence ID" value="NC_008278.1"/>
</dbReference>
<dbReference type="GO" id="GO:0019752">
    <property type="term" value="P:carboxylic acid metabolic process"/>
    <property type="evidence" value="ECO:0007669"/>
    <property type="project" value="InterPro"/>
</dbReference>
<name>Q0RBY5_FRAAA</name>
<dbReference type="EMBL" id="CT573213">
    <property type="protein sequence ID" value="CAJ65045.1"/>
    <property type="molecule type" value="Genomic_DNA"/>
</dbReference>
<evidence type="ECO:0000256" key="8">
    <source>
        <dbReference type="SAM" id="MobiDB-lite"/>
    </source>
</evidence>
<organism evidence="9 10">
    <name type="scientific">Frankia alni (strain DSM 45986 / CECT 9034 / ACN14a)</name>
    <dbReference type="NCBI Taxonomy" id="326424"/>
    <lineage>
        <taxon>Bacteria</taxon>
        <taxon>Bacillati</taxon>
        <taxon>Actinomycetota</taxon>
        <taxon>Actinomycetes</taxon>
        <taxon>Frankiales</taxon>
        <taxon>Frankiaceae</taxon>
        <taxon>Frankia</taxon>
    </lineage>
</organism>
<evidence type="ECO:0000256" key="5">
    <source>
        <dbReference type="ARBA" id="ARBA00023239"/>
    </source>
</evidence>
<dbReference type="SUPFAM" id="SSF53383">
    <property type="entry name" value="PLP-dependent transferases"/>
    <property type="match status" value="1"/>
</dbReference>
<dbReference type="PANTHER" id="PTHR45677">
    <property type="entry name" value="GLUTAMATE DECARBOXYLASE-RELATED"/>
    <property type="match status" value="1"/>
</dbReference>
<dbReference type="InterPro" id="IPR002129">
    <property type="entry name" value="PyrdxlP-dep_de-COase"/>
</dbReference>
<dbReference type="eggNOG" id="COG0076">
    <property type="taxonomic scope" value="Bacteria"/>
</dbReference>
<evidence type="ECO:0000256" key="1">
    <source>
        <dbReference type="ARBA" id="ARBA00001933"/>
    </source>
</evidence>
<feature type="modified residue" description="N6-(pyridoxal phosphate)lysine" evidence="6">
    <location>
        <position position="322"/>
    </location>
</feature>
<dbReference type="PANTHER" id="PTHR45677:SF8">
    <property type="entry name" value="CYSTEINE SULFINIC ACID DECARBOXYLASE"/>
    <property type="match status" value="1"/>
</dbReference>
<evidence type="ECO:0000256" key="7">
    <source>
        <dbReference type="RuleBase" id="RU000382"/>
    </source>
</evidence>
<keyword evidence="4 6" id="KW-0663">Pyridoxal phosphate</keyword>
<dbReference type="InterPro" id="IPR015424">
    <property type="entry name" value="PyrdxlP-dep_Trfase"/>
</dbReference>
<dbReference type="STRING" id="326424.FRAAL6422"/>
<dbReference type="OrthoDB" id="3335676at2"/>
<evidence type="ECO:0000256" key="4">
    <source>
        <dbReference type="ARBA" id="ARBA00022898"/>
    </source>
</evidence>
<dbReference type="GO" id="GO:0004058">
    <property type="term" value="F:aromatic-L-amino-acid decarboxylase activity"/>
    <property type="evidence" value="ECO:0007669"/>
    <property type="project" value="UniProtKB-ARBA"/>
</dbReference>
<dbReference type="Proteomes" id="UP000000657">
    <property type="component" value="Chromosome"/>
</dbReference>